<comment type="function">
    <text evidence="11">Catalyzes the anaerobic formation of alpha-ketobutyrate and ammonia from threonine in a two-step reaction. The first step involved a dehydration of threonine and a production of enamine intermediates (aminocrotonate), which tautomerizes to its imine form (iminobutyrate). Both intermediates are unstable and short-lived. The second step is the nonenzymatic hydrolysis of the enamine/imine intermediates to form 2-ketobutyrate and free ammonia. In the low water environment of the cell, the second step is accelerated by RidA.</text>
</comment>
<dbReference type="InterPro" id="IPR045865">
    <property type="entry name" value="ACT-like_dom_sf"/>
</dbReference>
<dbReference type="FunFam" id="3.40.50.1100:FF:000005">
    <property type="entry name" value="Threonine dehydratase catabolic"/>
    <property type="match status" value="1"/>
</dbReference>
<evidence type="ECO:0000313" key="14">
    <source>
        <dbReference type="Proteomes" id="UP000319384"/>
    </source>
</evidence>
<dbReference type="GO" id="GO:0004794">
    <property type="term" value="F:threonine deaminase activity"/>
    <property type="evidence" value="ECO:0007669"/>
    <property type="project" value="UniProtKB-UniRule"/>
</dbReference>
<evidence type="ECO:0000256" key="4">
    <source>
        <dbReference type="ARBA" id="ARBA00010869"/>
    </source>
</evidence>
<evidence type="ECO:0000256" key="11">
    <source>
        <dbReference type="RuleBase" id="RU362012"/>
    </source>
</evidence>
<feature type="domain" description="ACT-like" evidence="12">
    <location>
        <begin position="436"/>
        <end position="507"/>
    </location>
</feature>
<name>A0A520MWS3_9GAMM</name>
<dbReference type="GO" id="GO:0009097">
    <property type="term" value="P:isoleucine biosynthetic process"/>
    <property type="evidence" value="ECO:0007669"/>
    <property type="project" value="UniProtKB-UniRule"/>
</dbReference>
<dbReference type="CDD" id="cd01562">
    <property type="entry name" value="Thr-dehyd"/>
    <property type="match status" value="1"/>
</dbReference>
<keyword evidence="5 11" id="KW-0028">Amino-acid biosynthesis</keyword>
<dbReference type="GO" id="GO:0006565">
    <property type="term" value="P:L-serine catabolic process"/>
    <property type="evidence" value="ECO:0007669"/>
    <property type="project" value="TreeGrafter"/>
</dbReference>
<evidence type="ECO:0000256" key="1">
    <source>
        <dbReference type="ARBA" id="ARBA00001274"/>
    </source>
</evidence>
<evidence type="ECO:0000256" key="7">
    <source>
        <dbReference type="ARBA" id="ARBA00022737"/>
    </source>
</evidence>
<dbReference type="InterPro" id="IPR001926">
    <property type="entry name" value="TrpB-like_PALP"/>
</dbReference>
<dbReference type="SUPFAM" id="SSF53686">
    <property type="entry name" value="Tryptophan synthase beta subunit-like PLP-dependent enzymes"/>
    <property type="match status" value="1"/>
</dbReference>
<evidence type="ECO:0000256" key="2">
    <source>
        <dbReference type="ARBA" id="ARBA00001933"/>
    </source>
</evidence>
<keyword evidence="8 11" id="KW-0663">Pyridoxal phosphate</keyword>
<dbReference type="GO" id="GO:0006567">
    <property type="term" value="P:L-threonine catabolic process"/>
    <property type="evidence" value="ECO:0007669"/>
    <property type="project" value="TreeGrafter"/>
</dbReference>
<dbReference type="Pfam" id="PF00291">
    <property type="entry name" value="PALP"/>
    <property type="match status" value="1"/>
</dbReference>
<evidence type="ECO:0000256" key="8">
    <source>
        <dbReference type="ARBA" id="ARBA00022898"/>
    </source>
</evidence>
<accession>A0A520MWS3</accession>
<evidence type="ECO:0000256" key="3">
    <source>
        <dbReference type="ARBA" id="ARBA00004810"/>
    </source>
</evidence>
<dbReference type="GO" id="GO:0003941">
    <property type="term" value="F:L-serine ammonia-lyase activity"/>
    <property type="evidence" value="ECO:0007669"/>
    <property type="project" value="TreeGrafter"/>
</dbReference>
<dbReference type="SUPFAM" id="SSF55021">
    <property type="entry name" value="ACT-like"/>
    <property type="match status" value="2"/>
</dbReference>
<comment type="similarity">
    <text evidence="4 11">Belongs to the serine/threonine dehydratase family.</text>
</comment>
<keyword evidence="7" id="KW-0677">Repeat</keyword>
<dbReference type="Pfam" id="PF00585">
    <property type="entry name" value="Thr_dehydrat_C"/>
    <property type="match status" value="2"/>
</dbReference>
<evidence type="ECO:0000256" key="10">
    <source>
        <dbReference type="ARBA" id="ARBA00023304"/>
    </source>
</evidence>
<dbReference type="PANTHER" id="PTHR48078">
    <property type="entry name" value="THREONINE DEHYDRATASE, MITOCHONDRIAL-RELATED"/>
    <property type="match status" value="1"/>
</dbReference>
<protein>
    <recommendedName>
        <fullName evidence="11">L-threonine dehydratase</fullName>
        <ecNumber evidence="11">4.3.1.19</ecNumber>
    </recommendedName>
    <alternativeName>
        <fullName evidence="11">Threonine deaminase</fullName>
    </alternativeName>
</protein>
<gene>
    <name evidence="11 13" type="primary">ilvA</name>
    <name evidence="13" type="ORF">EVA95_03330</name>
</gene>
<keyword evidence="9 11" id="KW-0456">Lyase</keyword>
<dbReference type="UniPathway" id="UPA00047">
    <property type="reaction ID" value="UER00054"/>
</dbReference>
<dbReference type="PANTHER" id="PTHR48078:SF11">
    <property type="entry name" value="THREONINE DEHYDRATASE, MITOCHONDRIAL"/>
    <property type="match status" value="1"/>
</dbReference>
<dbReference type="AlphaFoldDB" id="A0A520MWS3"/>
<dbReference type="EC" id="4.3.1.19" evidence="11"/>
<feature type="domain" description="ACT-like" evidence="12">
    <location>
        <begin position="338"/>
        <end position="409"/>
    </location>
</feature>
<evidence type="ECO:0000256" key="6">
    <source>
        <dbReference type="ARBA" id="ARBA00022624"/>
    </source>
</evidence>
<organism evidence="13 14">
    <name type="scientific">SAR86 cluster bacterium</name>
    <dbReference type="NCBI Taxonomy" id="2030880"/>
    <lineage>
        <taxon>Bacteria</taxon>
        <taxon>Pseudomonadati</taxon>
        <taxon>Pseudomonadota</taxon>
        <taxon>Gammaproteobacteria</taxon>
        <taxon>SAR86 cluster</taxon>
    </lineage>
</organism>
<dbReference type="PROSITE" id="PS51672">
    <property type="entry name" value="ACT_LIKE"/>
    <property type="match status" value="2"/>
</dbReference>
<dbReference type="NCBIfam" id="NF006674">
    <property type="entry name" value="PRK09224.1"/>
    <property type="match status" value="1"/>
</dbReference>
<dbReference type="InterPro" id="IPR005787">
    <property type="entry name" value="Thr_deHydtase_biosynth"/>
</dbReference>
<comment type="catalytic activity">
    <reaction evidence="1 11">
        <text>L-threonine = 2-oxobutanoate + NH4(+)</text>
        <dbReference type="Rhea" id="RHEA:22108"/>
        <dbReference type="ChEBI" id="CHEBI:16763"/>
        <dbReference type="ChEBI" id="CHEBI:28938"/>
        <dbReference type="ChEBI" id="CHEBI:57926"/>
        <dbReference type="EC" id="4.3.1.19"/>
    </reaction>
</comment>
<comment type="pathway">
    <text evidence="3 11">Amino-acid biosynthesis; L-isoleucine biosynthesis; 2-oxobutanoate from L-threonine: step 1/1.</text>
</comment>
<proteinExistence type="inferred from homology"/>
<comment type="cofactor">
    <cofactor evidence="2 11">
        <name>pyridoxal 5'-phosphate</name>
        <dbReference type="ChEBI" id="CHEBI:597326"/>
    </cofactor>
</comment>
<evidence type="ECO:0000256" key="5">
    <source>
        <dbReference type="ARBA" id="ARBA00022605"/>
    </source>
</evidence>
<dbReference type="Gene3D" id="3.40.1020.10">
    <property type="entry name" value="Biosynthetic Threonine Deaminase, Domain 3"/>
    <property type="match status" value="1"/>
</dbReference>
<reference evidence="13 14" key="1">
    <citation type="submission" date="2019-02" db="EMBL/GenBank/DDBJ databases">
        <title>Prokaryotic population dynamics and viral predation in marine succession experiment using metagenomics: the confinement effect.</title>
        <authorList>
            <person name="Haro-Moreno J.M."/>
            <person name="Rodriguez-Valera F."/>
            <person name="Lopez-Perez M."/>
        </authorList>
    </citation>
    <scope>NUCLEOTIDE SEQUENCE [LARGE SCALE GENOMIC DNA]</scope>
    <source>
        <strain evidence="13">MED-G162</strain>
    </source>
</reference>
<dbReference type="Proteomes" id="UP000319384">
    <property type="component" value="Unassembled WGS sequence"/>
</dbReference>
<evidence type="ECO:0000256" key="9">
    <source>
        <dbReference type="ARBA" id="ARBA00023239"/>
    </source>
</evidence>
<dbReference type="InterPro" id="IPR038110">
    <property type="entry name" value="TD_ACT-like_sf"/>
</dbReference>
<dbReference type="NCBIfam" id="TIGR01124">
    <property type="entry name" value="ilvA_2Cterm"/>
    <property type="match status" value="1"/>
</dbReference>
<keyword evidence="10 11" id="KW-0100">Branched-chain amino acid biosynthesis</keyword>
<dbReference type="InterPro" id="IPR001721">
    <property type="entry name" value="TD_ACT-like"/>
</dbReference>
<dbReference type="CDD" id="cd04907">
    <property type="entry name" value="ACT_ThrD-I_2"/>
    <property type="match status" value="1"/>
</dbReference>
<evidence type="ECO:0000259" key="12">
    <source>
        <dbReference type="PROSITE" id="PS51672"/>
    </source>
</evidence>
<dbReference type="InterPro" id="IPR050147">
    <property type="entry name" value="Ser/Thr_Dehydratase"/>
</dbReference>
<keyword evidence="6 11" id="KW-0412">Isoleucine biosynthesis</keyword>
<comment type="caution">
    <text evidence="13">The sequence shown here is derived from an EMBL/GenBank/DDBJ whole genome shotgun (WGS) entry which is preliminary data.</text>
</comment>
<dbReference type="EMBL" id="SHBH01000031">
    <property type="protein sequence ID" value="RZO25636.1"/>
    <property type="molecule type" value="Genomic_DNA"/>
</dbReference>
<evidence type="ECO:0000313" key="13">
    <source>
        <dbReference type="EMBL" id="RZO25636.1"/>
    </source>
</evidence>
<sequence>MRLKIKKTGNFKHSRKYIKMINDAVVYDVAINSPTTHAVNLSAKENNNIFLKREDLQPIFSFKNRGAYNKIVHLSDEKKSLGIIAASAGNHAQGVALACKKLKLKCNIVMPITVPENKFNSVKRLGAKITLHGENLAEALVKAKEISIKNKYTFVHPFDDKYTIAGQGTVGKEILEDGIDYDAIFVPVGGGGILAGISAWVRQHNKKIKIIGVEVNDSACLTEAIKTNKRTVLKKVGLFADGVAVSQVGKNNLDVIKECVDEVMTVSIDEVCAAVKDIFEDTRVLSEPSGAVALAGLKIYTKRIKNKNLLAISSGANVNFQKLGFIVERSEIGENREKILSIKIPEKSGSFLKLAKVFGKLSVTEFNYRKSDNRDAYVLVGIRTASEKSFNMLKQKLKKLKYKFNDFTNNEISNDHLRHMVGGRANVSGESKNNERIFNGEFPEKPGALLEFLKSFGDKWNISLFHYRNIGSAYGNILIGIEDHSSKSSLLLKHLEKCGTVFKEASDNKAYLDFLK</sequence>
<comment type="subunit">
    <text evidence="11">Homotetramer.</text>
</comment>
<dbReference type="InterPro" id="IPR036052">
    <property type="entry name" value="TrpB-like_PALP_sf"/>
</dbReference>
<dbReference type="Gene3D" id="3.40.50.1100">
    <property type="match status" value="2"/>
</dbReference>